<accession>A0A5B6TDP8</accession>
<reference evidence="2 3" key="1">
    <citation type="submission" date="2019-07" db="EMBL/GenBank/DDBJ databases">
        <title>Rufibacter sp. nov., isolated from lake sediment.</title>
        <authorList>
            <person name="Qu J.-H."/>
        </authorList>
    </citation>
    <scope>NUCLEOTIDE SEQUENCE [LARGE SCALE GENOMIC DNA]</scope>
    <source>
        <strain evidence="2 3">NBS58-1</strain>
    </source>
</reference>
<dbReference type="Proteomes" id="UP000324133">
    <property type="component" value="Unassembled WGS sequence"/>
</dbReference>
<dbReference type="EMBL" id="VKKY01000002">
    <property type="protein sequence ID" value="KAA3438589.1"/>
    <property type="molecule type" value="Genomic_DNA"/>
</dbReference>
<evidence type="ECO:0000313" key="2">
    <source>
        <dbReference type="EMBL" id="KAA3438589.1"/>
    </source>
</evidence>
<keyword evidence="3" id="KW-1185">Reference proteome</keyword>
<name>A0A5B6TDP8_9BACT</name>
<proteinExistence type="predicted"/>
<dbReference type="AlphaFoldDB" id="A0A5B6TDP8"/>
<feature type="signal peptide" evidence="1">
    <location>
        <begin position="1"/>
        <end position="24"/>
    </location>
</feature>
<evidence type="ECO:0000313" key="3">
    <source>
        <dbReference type="Proteomes" id="UP000324133"/>
    </source>
</evidence>
<dbReference type="OrthoDB" id="893583at2"/>
<feature type="chain" id="PRO_5022771917" evidence="1">
    <location>
        <begin position="25"/>
        <end position="220"/>
    </location>
</feature>
<organism evidence="2 3">
    <name type="scientific">Rufibacter hautae</name>
    <dbReference type="NCBI Taxonomy" id="2595005"/>
    <lineage>
        <taxon>Bacteria</taxon>
        <taxon>Pseudomonadati</taxon>
        <taxon>Bacteroidota</taxon>
        <taxon>Cytophagia</taxon>
        <taxon>Cytophagales</taxon>
        <taxon>Hymenobacteraceae</taxon>
        <taxon>Rufibacter</taxon>
    </lineage>
</organism>
<sequence length="220" mass="24079">MLRTLLLPFRTALGVMLTASLLFACEADSDTTEPSPEATPTRTSFSMVDSIKVDAGYQNMYPEAYNNLRGKTYKVAAQDKLEAYFIEENNGVTLYFRDTSTVNTRSWVSMHFSNRTIQNLPASISLKDATTVCVHNGQTFSDGSGAMSPGCVKVLDGTATLLYNALTKVLSGSVVNLKLGLEYYVPEYTFPNRAGNALRQSGSSRNLNITFENIRGHSGN</sequence>
<dbReference type="RefSeq" id="WP_149091646.1">
    <property type="nucleotide sequence ID" value="NZ_VKKY01000002.1"/>
</dbReference>
<evidence type="ECO:0000256" key="1">
    <source>
        <dbReference type="SAM" id="SignalP"/>
    </source>
</evidence>
<dbReference type="PROSITE" id="PS51257">
    <property type="entry name" value="PROKAR_LIPOPROTEIN"/>
    <property type="match status" value="1"/>
</dbReference>
<keyword evidence="1" id="KW-0732">Signal</keyword>
<gene>
    <name evidence="2" type="ORF">FOA19_15305</name>
</gene>
<comment type="caution">
    <text evidence="2">The sequence shown here is derived from an EMBL/GenBank/DDBJ whole genome shotgun (WGS) entry which is preliminary data.</text>
</comment>
<protein>
    <submittedName>
        <fullName evidence="2">Uncharacterized protein</fullName>
    </submittedName>
</protein>